<proteinExistence type="predicted"/>
<sequence>MEFAAIPEDVMKLRNDYNNIERKPYILKDTLSVPLFVILLISFCDLYVDLFTVSYKRVSMFFLMQLGCNVLLGVATILFVTLFNAKIPECVIRIKTAVAFLRDKYEFDSASRGKEIIVFIEL</sequence>
<dbReference type="EMBL" id="BMAO01017859">
    <property type="protein sequence ID" value="GFR18894.1"/>
    <property type="molecule type" value="Genomic_DNA"/>
</dbReference>
<feature type="transmembrane region" description="Helical" evidence="1">
    <location>
        <begin position="60"/>
        <end position="83"/>
    </location>
</feature>
<protein>
    <submittedName>
        <fullName evidence="2">Uncharacterized protein</fullName>
    </submittedName>
</protein>
<reference evidence="2" key="1">
    <citation type="submission" date="2020-07" db="EMBL/GenBank/DDBJ databases">
        <title>Multicomponent nature underlies the extraordinary mechanical properties of spider dragline silk.</title>
        <authorList>
            <person name="Kono N."/>
            <person name="Nakamura H."/>
            <person name="Mori M."/>
            <person name="Yoshida Y."/>
            <person name="Ohtoshi R."/>
            <person name="Malay A.D."/>
            <person name="Moran D.A.P."/>
            <person name="Tomita M."/>
            <person name="Numata K."/>
            <person name="Arakawa K."/>
        </authorList>
    </citation>
    <scope>NUCLEOTIDE SEQUENCE</scope>
</reference>
<evidence type="ECO:0000313" key="2">
    <source>
        <dbReference type="EMBL" id="GFR18894.1"/>
    </source>
</evidence>
<organism evidence="2 3">
    <name type="scientific">Trichonephila clavata</name>
    <name type="common">Joro spider</name>
    <name type="synonym">Nephila clavata</name>
    <dbReference type="NCBI Taxonomy" id="2740835"/>
    <lineage>
        <taxon>Eukaryota</taxon>
        <taxon>Metazoa</taxon>
        <taxon>Ecdysozoa</taxon>
        <taxon>Arthropoda</taxon>
        <taxon>Chelicerata</taxon>
        <taxon>Arachnida</taxon>
        <taxon>Araneae</taxon>
        <taxon>Araneomorphae</taxon>
        <taxon>Entelegynae</taxon>
        <taxon>Araneoidea</taxon>
        <taxon>Nephilidae</taxon>
        <taxon>Trichonephila</taxon>
    </lineage>
</organism>
<keyword evidence="3" id="KW-1185">Reference proteome</keyword>
<feature type="transmembrane region" description="Helical" evidence="1">
    <location>
        <begin position="31"/>
        <end position="48"/>
    </location>
</feature>
<keyword evidence="1" id="KW-1133">Transmembrane helix</keyword>
<keyword evidence="1" id="KW-0472">Membrane</keyword>
<gene>
    <name evidence="2" type="ORF">TNCT_276471</name>
</gene>
<name>A0A8X6LT17_TRICU</name>
<dbReference type="AlphaFoldDB" id="A0A8X6LT17"/>
<comment type="caution">
    <text evidence="2">The sequence shown here is derived from an EMBL/GenBank/DDBJ whole genome shotgun (WGS) entry which is preliminary data.</text>
</comment>
<accession>A0A8X6LT17</accession>
<keyword evidence="1" id="KW-0812">Transmembrane</keyword>
<dbReference type="Proteomes" id="UP000887116">
    <property type="component" value="Unassembled WGS sequence"/>
</dbReference>
<evidence type="ECO:0000256" key="1">
    <source>
        <dbReference type="SAM" id="Phobius"/>
    </source>
</evidence>
<evidence type="ECO:0000313" key="3">
    <source>
        <dbReference type="Proteomes" id="UP000887116"/>
    </source>
</evidence>